<reference evidence="3" key="1">
    <citation type="journal article" date="2019" name="Int. J. Syst. Evol. Microbiol.">
        <title>The Global Catalogue of Microorganisms (GCM) 10K type strain sequencing project: providing services to taxonomists for standard genome sequencing and annotation.</title>
        <authorList>
            <consortium name="The Broad Institute Genomics Platform"/>
            <consortium name="The Broad Institute Genome Sequencing Center for Infectious Disease"/>
            <person name="Wu L."/>
            <person name="Ma J."/>
        </authorList>
    </citation>
    <scope>NUCLEOTIDE SEQUENCE [LARGE SCALE GENOMIC DNA]</scope>
    <source>
        <strain evidence="3">KCTC 52438</strain>
    </source>
</reference>
<dbReference type="EMBL" id="JBHRSZ010000004">
    <property type="protein sequence ID" value="MFC3151634.1"/>
    <property type="molecule type" value="Genomic_DNA"/>
</dbReference>
<accession>A0ABV7HCP5</accession>
<proteinExistence type="predicted"/>
<gene>
    <name evidence="2" type="ORF">ACFOEK_11410</name>
</gene>
<keyword evidence="3" id="KW-1185">Reference proteome</keyword>
<protein>
    <submittedName>
        <fullName evidence="2">DUF3147 family protein</fullName>
    </submittedName>
</protein>
<feature type="transmembrane region" description="Helical" evidence="1">
    <location>
        <begin position="87"/>
        <end position="112"/>
    </location>
</feature>
<feature type="transmembrane region" description="Helical" evidence="1">
    <location>
        <begin position="59"/>
        <end position="81"/>
    </location>
</feature>
<evidence type="ECO:0000313" key="2">
    <source>
        <dbReference type="EMBL" id="MFC3151634.1"/>
    </source>
</evidence>
<keyword evidence="1" id="KW-0472">Membrane</keyword>
<keyword evidence="1" id="KW-0812">Transmembrane</keyword>
<feature type="transmembrane region" description="Helical" evidence="1">
    <location>
        <begin position="25"/>
        <end position="47"/>
    </location>
</feature>
<dbReference type="NCBIfam" id="NF006749">
    <property type="entry name" value="PRK09272.1-2"/>
    <property type="match status" value="1"/>
</dbReference>
<dbReference type="InterPro" id="IPR058117">
    <property type="entry name" value="BV97_02767-like"/>
</dbReference>
<evidence type="ECO:0000313" key="3">
    <source>
        <dbReference type="Proteomes" id="UP001595476"/>
    </source>
</evidence>
<comment type="caution">
    <text evidence="2">The sequence shown here is derived from an EMBL/GenBank/DDBJ whole genome shotgun (WGS) entry which is preliminary data.</text>
</comment>
<name>A0ABV7HCP5_9GAMM</name>
<dbReference type="RefSeq" id="WP_386720763.1">
    <property type="nucleotide sequence ID" value="NZ_JBHRSZ010000004.1"/>
</dbReference>
<keyword evidence="1" id="KW-1133">Transmembrane helix</keyword>
<dbReference type="Proteomes" id="UP001595476">
    <property type="component" value="Unassembled WGS sequence"/>
</dbReference>
<evidence type="ECO:0000256" key="1">
    <source>
        <dbReference type="SAM" id="Phobius"/>
    </source>
</evidence>
<organism evidence="2 3">
    <name type="scientific">Litoribrevibacter euphylliae</name>
    <dbReference type="NCBI Taxonomy" id="1834034"/>
    <lineage>
        <taxon>Bacteria</taxon>
        <taxon>Pseudomonadati</taxon>
        <taxon>Pseudomonadota</taxon>
        <taxon>Gammaproteobacteria</taxon>
        <taxon>Oceanospirillales</taxon>
        <taxon>Oceanospirillaceae</taxon>
        <taxon>Litoribrevibacter</taxon>
    </lineage>
</organism>
<sequence length="116" mass="13266">MGFYVQKLIITTVMVVLISEIAKRYSMIGAILASLPIVSILAIIWLYHETHDLNRISAFSSNIFWLVIPSLVFFVALPWLIQLKWGFYPALFGAGFLTVICYFLAIIVLKYFELTD</sequence>